<dbReference type="RefSeq" id="WP_069671418.1">
    <property type="nucleotide sequence ID" value="NZ_MCBT01000043.1"/>
</dbReference>
<evidence type="ECO:0000256" key="1">
    <source>
        <dbReference type="SAM" id="MobiDB-lite"/>
    </source>
</evidence>
<feature type="compositionally biased region" description="Polar residues" evidence="1">
    <location>
        <begin position="24"/>
        <end position="41"/>
    </location>
</feature>
<accession>A0A1E5IRL6</accession>
<dbReference type="OrthoDB" id="1678364at2"/>
<evidence type="ECO:0000313" key="3">
    <source>
        <dbReference type="EMBL" id="OEG73195.1"/>
    </source>
</evidence>
<name>A0A1E5IRL6_SHECO</name>
<dbReference type="Proteomes" id="UP000095230">
    <property type="component" value="Unassembled WGS sequence"/>
</dbReference>
<dbReference type="AlphaFoldDB" id="A0A1E5IRL6"/>
<reference evidence="3 4" key="1">
    <citation type="submission" date="2016-07" db="EMBL/GenBank/DDBJ databases">
        <title>Whole-genome of two Shewanella species isolated from a digestive organ of sea cucumber Apostichopus japonicus Selenka 1867.</title>
        <authorList>
            <person name="Hong H.-H."/>
            <person name="Choi H."/>
            <person name="Cheon S."/>
            <person name="Oh J.-S."/>
            <person name="Lee H.-G."/>
            <person name="Park C."/>
        </authorList>
    </citation>
    <scope>NUCLEOTIDE SEQUENCE [LARGE SCALE GENOMIC DNA]</scope>
    <source>
        <strain evidence="3 4">CSB03KR</strain>
    </source>
</reference>
<feature type="signal peptide" evidence="2">
    <location>
        <begin position="1"/>
        <end position="22"/>
    </location>
</feature>
<evidence type="ECO:0000313" key="4">
    <source>
        <dbReference type="Proteomes" id="UP000095230"/>
    </source>
</evidence>
<evidence type="ECO:0000256" key="2">
    <source>
        <dbReference type="SAM" id="SignalP"/>
    </source>
</evidence>
<dbReference type="EMBL" id="MCBT01000043">
    <property type="protein sequence ID" value="OEG73195.1"/>
    <property type="molecule type" value="Genomic_DNA"/>
</dbReference>
<feature type="chain" id="PRO_5009178998" evidence="2">
    <location>
        <begin position="23"/>
        <end position="157"/>
    </location>
</feature>
<dbReference type="PROSITE" id="PS51257">
    <property type="entry name" value="PROKAR_LIPOPROTEIN"/>
    <property type="match status" value="1"/>
</dbReference>
<comment type="caution">
    <text evidence="3">The sequence shown here is derived from an EMBL/GenBank/DDBJ whole genome shotgun (WGS) entry which is preliminary data.</text>
</comment>
<sequence length="157" mass="17004">MRASLPLCISLCALILTGCNDATESKPANSTDVSDNRSQLTAPAKPVEIAGDRQHADDTGMQAVVKPHSPQKGVMMNQGTVRRINLEGGFWGILTDDGRKILPSNLPNEYKKDGLRLGFAAQEVKDMMTIQQWGTLSTLSEITVIGKVESQNADPRL</sequence>
<proteinExistence type="predicted"/>
<gene>
    <name evidence="3" type="ORF">BEL05_13050</name>
</gene>
<feature type="region of interest" description="Disordered" evidence="1">
    <location>
        <begin position="24"/>
        <end position="45"/>
    </location>
</feature>
<dbReference type="STRING" id="23.BEL05_13050"/>
<keyword evidence="2" id="KW-0732">Signal</keyword>
<protein>
    <submittedName>
        <fullName evidence="3">Uncharacterized protein</fullName>
    </submittedName>
</protein>
<organism evidence="3 4">
    <name type="scientific">Shewanella colwelliana</name>
    <name type="common">Alteromonas colwelliana</name>
    <dbReference type="NCBI Taxonomy" id="23"/>
    <lineage>
        <taxon>Bacteria</taxon>
        <taxon>Pseudomonadati</taxon>
        <taxon>Pseudomonadota</taxon>
        <taxon>Gammaproteobacteria</taxon>
        <taxon>Alteromonadales</taxon>
        <taxon>Shewanellaceae</taxon>
        <taxon>Shewanella</taxon>
    </lineage>
</organism>